<keyword evidence="4" id="KW-0732">Signal</keyword>
<evidence type="ECO:0000259" key="8">
    <source>
        <dbReference type="Pfam" id="PF04389"/>
    </source>
</evidence>
<dbReference type="GO" id="GO:0006508">
    <property type="term" value="P:proteolysis"/>
    <property type="evidence" value="ECO:0007669"/>
    <property type="project" value="UniProtKB-KW"/>
</dbReference>
<evidence type="ECO:0000256" key="2">
    <source>
        <dbReference type="ARBA" id="ARBA00022670"/>
    </source>
</evidence>
<evidence type="ECO:0000256" key="1">
    <source>
        <dbReference type="ARBA" id="ARBA00022438"/>
    </source>
</evidence>
<dbReference type="CDD" id="cd04821">
    <property type="entry name" value="PA_M28_1_2"/>
    <property type="match status" value="1"/>
</dbReference>
<evidence type="ECO:0000256" key="4">
    <source>
        <dbReference type="ARBA" id="ARBA00022729"/>
    </source>
</evidence>
<dbReference type="Proteomes" id="UP000318050">
    <property type="component" value="Unassembled WGS sequence"/>
</dbReference>
<keyword evidence="7" id="KW-0472">Membrane</keyword>
<dbReference type="Gene3D" id="3.40.630.10">
    <property type="entry name" value="Zn peptidases"/>
    <property type="match status" value="2"/>
</dbReference>
<dbReference type="EMBL" id="VITT01000028">
    <property type="protein sequence ID" value="TWB48882.1"/>
    <property type="molecule type" value="Genomic_DNA"/>
</dbReference>
<organism evidence="9 10">
    <name type="scientific">Nitrospirillum amazonense</name>
    <dbReference type="NCBI Taxonomy" id="28077"/>
    <lineage>
        <taxon>Bacteria</taxon>
        <taxon>Pseudomonadati</taxon>
        <taxon>Pseudomonadota</taxon>
        <taxon>Alphaproteobacteria</taxon>
        <taxon>Rhodospirillales</taxon>
        <taxon>Azospirillaceae</taxon>
        <taxon>Nitrospirillum</taxon>
    </lineage>
</organism>
<keyword evidence="1" id="KW-0031">Aminopeptidase</keyword>
<dbReference type="GO" id="GO:0008235">
    <property type="term" value="F:metalloexopeptidase activity"/>
    <property type="evidence" value="ECO:0007669"/>
    <property type="project" value="InterPro"/>
</dbReference>
<dbReference type="InterPro" id="IPR045175">
    <property type="entry name" value="M28_fam"/>
</dbReference>
<dbReference type="SUPFAM" id="SSF52025">
    <property type="entry name" value="PA domain"/>
    <property type="match status" value="1"/>
</dbReference>
<keyword evidence="7" id="KW-1133">Transmembrane helix</keyword>
<sequence>MSVKAAIPRQRGAAAFFQSGERPNWAVTLPAPVTPGRGYGWFEGRQWTRPGKDKERKKPMRTHTRRARLLKGTAALALAVAVATPALAAGKVTKDVAPVTAQALSEHIRILASDEFQGRKPGTAGEDKAIAYIQDQFKKIGLKPAVDGSYLQDVPLTEIVSKADGPMVITGPKAAPLSLEYFSDMIVWTRQRTPHVEVKDNDMVFVGYGITAPEFGWDDYAGVDVRGKTVVILVNDPGYATGDPALFGGGAMTWYGRWVYKFEEAARHGATAAIIVHETRAAGYPWGVVANGGSIPKLSLMPADGGLKTRSAVEGWMQLDQAKAVFQAAGLDFNTLKDSAARRGFKAVPLPLKMSVGITPTERDVISHNVIGTIPGTKHPDEMVLVGAHWDHLGIGPAINGDTIYHGAMDNASGVAGLIELAKRYTKGPKPDRTLLFIAYTAEEQGLLGSEYYAQHPLFAPNKTVAGFNMDMLSSVGLTRDIVLVGGRKSDLEDRLKAWTDAHMMALNQEPFPERGYYYRSDHFNLAKIGIPVIYAHSGIDSVANGAEWGKTKEDEFTRLHYHQPSDKWSPDLDLSGGAMEVNMIYDLSRPLAFGTDWPKWYDKAEFKAARDKSMGK</sequence>
<reference evidence="9 10" key="1">
    <citation type="submission" date="2019-06" db="EMBL/GenBank/DDBJ databases">
        <title>Genomic Encyclopedia of Type Strains, Phase IV (KMG-V): Genome sequencing to study the core and pangenomes of soil and plant-associated prokaryotes.</title>
        <authorList>
            <person name="Whitman W."/>
        </authorList>
    </citation>
    <scope>NUCLEOTIDE SEQUENCE [LARGE SCALE GENOMIC DNA]</scope>
    <source>
        <strain evidence="9 10">BR 11140</strain>
    </source>
</reference>
<feature type="domain" description="Peptidase M28" evidence="8">
    <location>
        <begin position="369"/>
        <end position="570"/>
    </location>
</feature>
<proteinExistence type="predicted"/>
<keyword evidence="3" id="KW-0479">Metal-binding</keyword>
<evidence type="ECO:0000256" key="6">
    <source>
        <dbReference type="ARBA" id="ARBA00022833"/>
    </source>
</evidence>
<evidence type="ECO:0000256" key="3">
    <source>
        <dbReference type="ARBA" id="ARBA00022723"/>
    </source>
</evidence>
<keyword evidence="5" id="KW-0378">Hydrolase</keyword>
<comment type="caution">
    <text evidence="9">The sequence shown here is derived from an EMBL/GenBank/DDBJ whole genome shotgun (WGS) entry which is preliminary data.</text>
</comment>
<dbReference type="Pfam" id="PF04389">
    <property type="entry name" value="Peptidase_M28"/>
    <property type="match status" value="1"/>
</dbReference>
<protein>
    <submittedName>
        <fullName evidence="9">Zn-dependent M28 family amino/carboxypeptidase</fullName>
    </submittedName>
</protein>
<evidence type="ECO:0000313" key="9">
    <source>
        <dbReference type="EMBL" id="TWB48882.1"/>
    </source>
</evidence>
<evidence type="ECO:0000256" key="5">
    <source>
        <dbReference type="ARBA" id="ARBA00022801"/>
    </source>
</evidence>
<accession>A0A560HQN3</accession>
<evidence type="ECO:0000313" key="10">
    <source>
        <dbReference type="Proteomes" id="UP000318050"/>
    </source>
</evidence>
<feature type="transmembrane region" description="Helical" evidence="7">
    <location>
        <begin position="69"/>
        <end position="88"/>
    </location>
</feature>
<keyword evidence="6" id="KW-0862">Zinc</keyword>
<dbReference type="GO" id="GO:0046872">
    <property type="term" value="F:metal ion binding"/>
    <property type="evidence" value="ECO:0007669"/>
    <property type="project" value="UniProtKB-KW"/>
</dbReference>
<dbReference type="Gene3D" id="3.50.30.30">
    <property type="match status" value="1"/>
</dbReference>
<name>A0A560HQN3_9PROT</name>
<dbReference type="PANTHER" id="PTHR12147:SF56">
    <property type="entry name" value="AMINOPEPTIDASE YDR415C-RELATED"/>
    <property type="match status" value="1"/>
</dbReference>
<gene>
    <name evidence="9" type="ORF">FBZ92_12883</name>
</gene>
<dbReference type="GO" id="GO:0004177">
    <property type="term" value="F:aminopeptidase activity"/>
    <property type="evidence" value="ECO:0007669"/>
    <property type="project" value="UniProtKB-KW"/>
</dbReference>
<evidence type="ECO:0000256" key="7">
    <source>
        <dbReference type="SAM" id="Phobius"/>
    </source>
</evidence>
<keyword evidence="2" id="KW-0645">Protease</keyword>
<dbReference type="PANTHER" id="PTHR12147">
    <property type="entry name" value="METALLOPEPTIDASE M28 FAMILY MEMBER"/>
    <property type="match status" value="1"/>
</dbReference>
<dbReference type="AlphaFoldDB" id="A0A560HQN3"/>
<dbReference type="SUPFAM" id="SSF53187">
    <property type="entry name" value="Zn-dependent exopeptidases"/>
    <property type="match status" value="1"/>
</dbReference>
<keyword evidence="7" id="KW-0812">Transmembrane</keyword>
<dbReference type="InterPro" id="IPR007484">
    <property type="entry name" value="Peptidase_M28"/>
</dbReference>
<dbReference type="InterPro" id="IPR046450">
    <property type="entry name" value="PA_dom_sf"/>
</dbReference>